<keyword evidence="2" id="KW-1185">Reference proteome</keyword>
<proteinExistence type="predicted"/>
<gene>
    <name evidence="1" type="ORF">NDU88_000406</name>
</gene>
<reference evidence="1" key="1">
    <citation type="journal article" date="2022" name="bioRxiv">
        <title>Sequencing and chromosome-scale assembly of the giantPleurodeles waltlgenome.</title>
        <authorList>
            <person name="Brown T."/>
            <person name="Elewa A."/>
            <person name="Iarovenko S."/>
            <person name="Subramanian E."/>
            <person name="Araus A.J."/>
            <person name="Petzold A."/>
            <person name="Susuki M."/>
            <person name="Suzuki K.-i.T."/>
            <person name="Hayashi T."/>
            <person name="Toyoda A."/>
            <person name="Oliveira C."/>
            <person name="Osipova E."/>
            <person name="Leigh N.D."/>
            <person name="Simon A."/>
            <person name="Yun M.H."/>
        </authorList>
    </citation>
    <scope>NUCLEOTIDE SEQUENCE</scope>
    <source>
        <strain evidence="1">20211129_DDA</strain>
        <tissue evidence="1">Liver</tissue>
    </source>
</reference>
<evidence type="ECO:0000313" key="2">
    <source>
        <dbReference type="Proteomes" id="UP001066276"/>
    </source>
</evidence>
<evidence type="ECO:0000313" key="1">
    <source>
        <dbReference type="EMBL" id="KAJ1159902.1"/>
    </source>
</evidence>
<comment type="caution">
    <text evidence="1">The sequence shown here is derived from an EMBL/GenBank/DDBJ whole genome shotgun (WGS) entry which is preliminary data.</text>
</comment>
<name>A0AAV7S6Q8_PLEWA</name>
<sequence length="109" mass="12151">MRLGIDREASILRPKSAEVSQNVCEAQETKCCANLRAGRRQTWAPDVSGAGRSNFLALRAVPTVTCYQAYCGSALEVELLVRGMYYAFKACAPRYSGYPGLPYQWYNDE</sequence>
<protein>
    <submittedName>
        <fullName evidence="1">Uncharacterized protein</fullName>
    </submittedName>
</protein>
<organism evidence="1 2">
    <name type="scientific">Pleurodeles waltl</name>
    <name type="common">Iberian ribbed newt</name>
    <dbReference type="NCBI Taxonomy" id="8319"/>
    <lineage>
        <taxon>Eukaryota</taxon>
        <taxon>Metazoa</taxon>
        <taxon>Chordata</taxon>
        <taxon>Craniata</taxon>
        <taxon>Vertebrata</taxon>
        <taxon>Euteleostomi</taxon>
        <taxon>Amphibia</taxon>
        <taxon>Batrachia</taxon>
        <taxon>Caudata</taxon>
        <taxon>Salamandroidea</taxon>
        <taxon>Salamandridae</taxon>
        <taxon>Pleurodelinae</taxon>
        <taxon>Pleurodeles</taxon>
    </lineage>
</organism>
<dbReference type="EMBL" id="JANPWB010000008">
    <property type="protein sequence ID" value="KAJ1159902.1"/>
    <property type="molecule type" value="Genomic_DNA"/>
</dbReference>
<dbReference type="AlphaFoldDB" id="A0AAV7S6Q8"/>
<accession>A0AAV7S6Q8</accession>
<dbReference type="Proteomes" id="UP001066276">
    <property type="component" value="Chromosome 4_2"/>
</dbReference>